<evidence type="ECO:0000256" key="1">
    <source>
        <dbReference type="ARBA" id="ARBA00023015"/>
    </source>
</evidence>
<evidence type="ECO:0000256" key="4">
    <source>
        <dbReference type="PROSITE-ProRule" id="PRU00335"/>
    </source>
</evidence>
<evidence type="ECO:0000256" key="3">
    <source>
        <dbReference type="ARBA" id="ARBA00023163"/>
    </source>
</evidence>
<keyword evidence="7" id="KW-1185">Reference proteome</keyword>
<feature type="domain" description="HTH tetR-type" evidence="5">
    <location>
        <begin position="24"/>
        <end position="83"/>
    </location>
</feature>
<reference evidence="6 7" key="1">
    <citation type="submission" date="2020-05" db="EMBL/GenBank/DDBJ databases">
        <title>MicrobeNet Type strains.</title>
        <authorList>
            <person name="Nicholson A.C."/>
        </authorList>
    </citation>
    <scope>NUCLEOTIDE SEQUENCE [LARGE SCALE GENOMIC DNA]</scope>
    <source>
        <strain evidence="6 7">JCM 3224</strain>
    </source>
</reference>
<evidence type="ECO:0000313" key="6">
    <source>
        <dbReference type="EMBL" id="NNH70652.1"/>
    </source>
</evidence>
<dbReference type="PROSITE" id="PS50977">
    <property type="entry name" value="HTH_TETR_2"/>
    <property type="match status" value="1"/>
</dbReference>
<comment type="caution">
    <text evidence="6">The sequence shown here is derived from an EMBL/GenBank/DDBJ whole genome shotgun (WGS) entry which is preliminary data.</text>
</comment>
<dbReference type="EMBL" id="JABELX010000004">
    <property type="protein sequence ID" value="NNH70652.1"/>
    <property type="molecule type" value="Genomic_DNA"/>
</dbReference>
<evidence type="ECO:0000259" key="5">
    <source>
        <dbReference type="PROSITE" id="PS50977"/>
    </source>
</evidence>
<organism evidence="6 7">
    <name type="scientific">Nocardia uniformis</name>
    <dbReference type="NCBI Taxonomy" id="53432"/>
    <lineage>
        <taxon>Bacteria</taxon>
        <taxon>Bacillati</taxon>
        <taxon>Actinomycetota</taxon>
        <taxon>Actinomycetes</taxon>
        <taxon>Mycobacteriales</taxon>
        <taxon>Nocardiaceae</taxon>
        <taxon>Nocardia</taxon>
    </lineage>
</organism>
<dbReference type="PANTHER" id="PTHR30055">
    <property type="entry name" value="HTH-TYPE TRANSCRIPTIONAL REGULATOR RUTR"/>
    <property type="match status" value="1"/>
</dbReference>
<dbReference type="GO" id="GO:0003700">
    <property type="term" value="F:DNA-binding transcription factor activity"/>
    <property type="evidence" value="ECO:0007669"/>
    <property type="project" value="TreeGrafter"/>
</dbReference>
<keyword evidence="2 4" id="KW-0238">DNA-binding</keyword>
<dbReference type="Gene3D" id="1.10.357.10">
    <property type="entry name" value="Tetracycline Repressor, domain 2"/>
    <property type="match status" value="1"/>
</dbReference>
<accession>A0A849BVR8</accession>
<dbReference type="Proteomes" id="UP000586827">
    <property type="component" value="Unassembled WGS sequence"/>
</dbReference>
<dbReference type="GO" id="GO:0000976">
    <property type="term" value="F:transcription cis-regulatory region binding"/>
    <property type="evidence" value="ECO:0007669"/>
    <property type="project" value="TreeGrafter"/>
</dbReference>
<proteinExistence type="predicted"/>
<dbReference type="PANTHER" id="PTHR30055:SF234">
    <property type="entry name" value="HTH-TYPE TRANSCRIPTIONAL REGULATOR BETI"/>
    <property type="match status" value="1"/>
</dbReference>
<dbReference type="InterPro" id="IPR009057">
    <property type="entry name" value="Homeodomain-like_sf"/>
</dbReference>
<protein>
    <submittedName>
        <fullName evidence="6">TetR/AcrR family transcriptional regulator</fullName>
    </submittedName>
</protein>
<keyword evidence="1" id="KW-0805">Transcription regulation</keyword>
<evidence type="ECO:0000313" key="7">
    <source>
        <dbReference type="Proteomes" id="UP000586827"/>
    </source>
</evidence>
<dbReference type="SUPFAM" id="SSF46689">
    <property type="entry name" value="Homeodomain-like"/>
    <property type="match status" value="1"/>
</dbReference>
<evidence type="ECO:0000256" key="2">
    <source>
        <dbReference type="ARBA" id="ARBA00023125"/>
    </source>
</evidence>
<dbReference type="InterPro" id="IPR001647">
    <property type="entry name" value="HTH_TetR"/>
</dbReference>
<gene>
    <name evidence="6" type="ORF">HLB23_12390</name>
</gene>
<name>A0A849BVR8_9NOCA</name>
<dbReference type="Pfam" id="PF00440">
    <property type="entry name" value="TetR_N"/>
    <property type="match status" value="1"/>
</dbReference>
<dbReference type="InterPro" id="IPR050109">
    <property type="entry name" value="HTH-type_TetR-like_transc_reg"/>
</dbReference>
<dbReference type="AlphaFoldDB" id="A0A849BVR8"/>
<sequence>MAIAVRLQYNRSVSNPSRRRRDPEQTRTAIIAALLDAVHDGDFAPTTKALAQRAGVSERSIFVHFPTRDDLLIAATDLQSERVEALIVTADTSAPLGERVDAVVRQSAAIFALQRNPRVLGLLESSSVPAVDERMRLTDQRIRDGLGHMFTPELTRDGELDEELLDLVDATASWPLRHHLVERRSASEDDSSKALRRALLLLLS</sequence>
<feature type="DNA-binding region" description="H-T-H motif" evidence="4">
    <location>
        <begin position="46"/>
        <end position="65"/>
    </location>
</feature>
<keyword evidence="3" id="KW-0804">Transcription</keyword>